<gene>
    <name evidence="2" type="ORF">GII36_03715</name>
</gene>
<name>A0A857MK65_9BACT</name>
<dbReference type="Proteomes" id="UP001059824">
    <property type="component" value="Chromosome"/>
</dbReference>
<keyword evidence="1" id="KW-1133">Transmembrane helix</keyword>
<feature type="transmembrane region" description="Helical" evidence="1">
    <location>
        <begin position="47"/>
        <end position="72"/>
    </location>
</feature>
<protein>
    <submittedName>
        <fullName evidence="2">Uncharacterized protein</fullName>
    </submittedName>
</protein>
<reference evidence="2" key="1">
    <citation type="journal article" date="2021" name="Nat. Microbiol.">
        <title>Cocultivation of an ultrasmall environmental parasitic bacterium with lytic ability against bacteria associated with wastewater foams.</title>
        <authorList>
            <person name="Batinovic S."/>
            <person name="Rose J.J.A."/>
            <person name="Ratcliffe J."/>
            <person name="Seviour R.J."/>
            <person name="Petrovski S."/>
        </authorList>
    </citation>
    <scope>NUCLEOTIDE SEQUENCE</scope>
    <source>
        <strain evidence="2">JR1</strain>
    </source>
</reference>
<keyword evidence="3" id="KW-1185">Reference proteome</keyword>
<organism evidence="2 3">
    <name type="scientific">Candidatus Mycosynbacter amalyticus</name>
    <dbReference type="NCBI Taxonomy" id="2665156"/>
    <lineage>
        <taxon>Bacteria</taxon>
        <taxon>Candidatus Saccharimonadota</taxon>
        <taxon>Candidatus Saccharimonadota incertae sedis</taxon>
        <taxon>Candidatus Mycosynbacter</taxon>
    </lineage>
</organism>
<proteinExistence type="predicted"/>
<dbReference type="EMBL" id="CP045921">
    <property type="protein sequence ID" value="QHN42946.1"/>
    <property type="molecule type" value="Genomic_DNA"/>
</dbReference>
<sequence>MFFSERIKMFIVSVRSFVMDAVSLLACVLLGVFAFMSLRDGVSGYDIILITITVLVTGLLVMVASGHLVSLVQHHRSMRGRSLELQEFLRTKHRLVNLLHRVPATPTVGGDMYTIGLSKDLGERLLIVRKSYGLECVIVDRIGTKYVNDQEVEVTLLKGITIPYSDRLPVLVHAFGSERICGEVTGGDEVQYAQHIGDQLREIIDRHFGAGRPTPILANNFNTANVDDLQELLDFMPESMRD</sequence>
<evidence type="ECO:0000313" key="2">
    <source>
        <dbReference type="EMBL" id="QHN42946.1"/>
    </source>
</evidence>
<dbReference type="RefSeq" id="WP_260762605.1">
    <property type="nucleotide sequence ID" value="NZ_CP045921.1"/>
</dbReference>
<feature type="transmembrane region" description="Helical" evidence="1">
    <location>
        <begin position="12"/>
        <end position="35"/>
    </location>
</feature>
<keyword evidence="1" id="KW-0472">Membrane</keyword>
<evidence type="ECO:0000256" key="1">
    <source>
        <dbReference type="SAM" id="Phobius"/>
    </source>
</evidence>
<dbReference type="KEGG" id="mama:GII36_03715"/>
<accession>A0A857MK65</accession>
<keyword evidence="1" id="KW-0812">Transmembrane</keyword>
<dbReference type="AlphaFoldDB" id="A0A857MK65"/>
<evidence type="ECO:0000313" key="3">
    <source>
        <dbReference type="Proteomes" id="UP001059824"/>
    </source>
</evidence>